<evidence type="ECO:0000313" key="2">
    <source>
        <dbReference type="Proteomes" id="UP000320582"/>
    </source>
</evidence>
<name>A0A543K9H8_9RHOB</name>
<comment type="caution">
    <text evidence="1">The sequence shown here is derived from an EMBL/GenBank/DDBJ whole genome shotgun (WGS) entry which is preliminary data.</text>
</comment>
<organism evidence="1 2">
    <name type="scientific">Roseinatronobacter monicus</name>
    <dbReference type="NCBI Taxonomy" id="393481"/>
    <lineage>
        <taxon>Bacteria</taxon>
        <taxon>Pseudomonadati</taxon>
        <taxon>Pseudomonadota</taxon>
        <taxon>Alphaproteobacteria</taxon>
        <taxon>Rhodobacterales</taxon>
        <taxon>Paracoccaceae</taxon>
        <taxon>Roseinatronobacter</taxon>
    </lineage>
</organism>
<proteinExistence type="predicted"/>
<gene>
    <name evidence="1" type="ORF">BD293_0300</name>
</gene>
<sequence>MKQFRVQDMSTVDEVISFWVDEVGPKGWYAMDDALDARIRERFEPLWQKAREGRLERWTSCARGALAFIIVTDQFPRNMFRGDARAFATDDLARRVAARGCHLGFDCQTPEPQRQFFYLPLMHSESQMDQDRAVRMFLLHMPKTGSDNLLHARAHRAVIRKFGRFPYRNDALGRYTTAAEKSFLDDGGYMTALQELQEAA</sequence>
<protein>
    <submittedName>
        <fullName evidence="1">Uncharacterized protein (DUF924 family)</fullName>
    </submittedName>
</protein>
<accession>A0A543K9H8</accession>
<evidence type="ECO:0000313" key="1">
    <source>
        <dbReference type="EMBL" id="TQM91725.1"/>
    </source>
</evidence>
<dbReference type="Gene3D" id="1.25.40.10">
    <property type="entry name" value="Tetratricopeptide repeat domain"/>
    <property type="match status" value="1"/>
</dbReference>
<keyword evidence="2" id="KW-1185">Reference proteome</keyword>
<dbReference type="InterPro" id="IPR011990">
    <property type="entry name" value="TPR-like_helical_dom_sf"/>
</dbReference>
<dbReference type="Pfam" id="PF06041">
    <property type="entry name" value="DUF924"/>
    <property type="match status" value="1"/>
</dbReference>
<reference evidence="1 2" key="1">
    <citation type="submission" date="2019-06" db="EMBL/GenBank/DDBJ databases">
        <title>Genomic Encyclopedia of Archaeal and Bacterial Type Strains, Phase II (KMG-II): from individual species to whole genera.</title>
        <authorList>
            <person name="Goeker M."/>
        </authorList>
    </citation>
    <scope>NUCLEOTIDE SEQUENCE [LARGE SCALE GENOMIC DNA]</scope>
    <source>
        <strain evidence="1 2">DSM 18423</strain>
    </source>
</reference>
<dbReference type="AlphaFoldDB" id="A0A543K9H8"/>
<dbReference type="Proteomes" id="UP000320582">
    <property type="component" value="Unassembled WGS sequence"/>
</dbReference>
<dbReference type="SUPFAM" id="SSF48452">
    <property type="entry name" value="TPR-like"/>
    <property type="match status" value="1"/>
</dbReference>
<dbReference type="InterPro" id="IPR010323">
    <property type="entry name" value="DUF924"/>
</dbReference>
<dbReference type="EMBL" id="VFPT01000001">
    <property type="protein sequence ID" value="TQM91725.1"/>
    <property type="molecule type" value="Genomic_DNA"/>
</dbReference>
<dbReference type="Gene3D" id="1.20.58.320">
    <property type="entry name" value="TPR-like"/>
    <property type="match status" value="1"/>
</dbReference>